<dbReference type="Gene3D" id="3.40.33.10">
    <property type="entry name" value="CAP"/>
    <property type="match status" value="1"/>
</dbReference>
<dbReference type="PROSITE" id="PS51257">
    <property type="entry name" value="PROKAR_LIPOPROTEIN"/>
    <property type="match status" value="1"/>
</dbReference>
<dbReference type="EMBL" id="NKFA01000043">
    <property type="protein sequence ID" value="OXI31845.1"/>
    <property type="molecule type" value="Genomic_DNA"/>
</dbReference>
<keyword evidence="4" id="KW-0378">Hydrolase</keyword>
<feature type="signal peptide" evidence="2">
    <location>
        <begin position="1"/>
        <end position="21"/>
    </location>
</feature>
<dbReference type="RefSeq" id="WP_059889226.1">
    <property type="nucleotide sequence ID" value="NZ_CP091649.1"/>
</dbReference>
<sequence>MKRLKTTSLSALSIAALLALAACGGGGDGGSSSTGSTGSGSGSSGGGSTPVAVTGTLDSPQYAQGSAQLAAFNLLNQYRTQCGFPALKQNTVLDQAAQNHAKYMGLNNAVVDTEVSGNQGYTGASYIDRAVAAGFPSSATGIGVSVGVATGTGNFTATQFGQQAVYSLLAGVYHSDVAAFPVDTVGIGEGETQTSSGGFQFTNSWMSLSLLNTQMQKIANSPATFPCEGVTGVPHKAANEIPMPPNISASGWGTPIAVMGNLTDAVVLQSASVTGPSGAVAVQVLNASTDPNKELGTYQAVAYPTSPLSPNTTYSVTLNGTVNGTAFSRSFSFTTGS</sequence>
<evidence type="ECO:0000313" key="4">
    <source>
        <dbReference type="EMBL" id="OXI31845.1"/>
    </source>
</evidence>
<feature type="chain" id="PRO_5011243638" evidence="2">
    <location>
        <begin position="22"/>
        <end position="337"/>
    </location>
</feature>
<feature type="compositionally biased region" description="Gly residues" evidence="1">
    <location>
        <begin position="30"/>
        <end position="48"/>
    </location>
</feature>
<dbReference type="Proteomes" id="UP000214600">
    <property type="component" value="Unassembled WGS sequence"/>
</dbReference>
<gene>
    <name evidence="4" type="ORF">CFB84_41995</name>
</gene>
<protein>
    <submittedName>
        <fullName evidence="4">Serine protease</fullName>
    </submittedName>
</protein>
<dbReference type="GO" id="GO:0008233">
    <property type="term" value="F:peptidase activity"/>
    <property type="evidence" value="ECO:0007669"/>
    <property type="project" value="UniProtKB-KW"/>
</dbReference>
<reference evidence="5" key="1">
    <citation type="submission" date="2017-06" db="EMBL/GenBank/DDBJ databases">
        <authorList>
            <person name="LiPuma J."/>
            <person name="Spilker T."/>
        </authorList>
    </citation>
    <scope>NUCLEOTIDE SEQUENCE [LARGE SCALE GENOMIC DNA]</scope>
    <source>
        <strain evidence="5">AU17325</strain>
    </source>
</reference>
<comment type="caution">
    <text evidence="4">The sequence shown here is derived from an EMBL/GenBank/DDBJ whole genome shotgun (WGS) entry which is preliminary data.</text>
</comment>
<dbReference type="InterPro" id="IPR014044">
    <property type="entry name" value="CAP_dom"/>
</dbReference>
<feature type="domain" description="SCP" evidence="3">
    <location>
        <begin position="72"/>
        <end position="129"/>
    </location>
</feature>
<feature type="region of interest" description="Disordered" evidence="1">
    <location>
        <begin position="30"/>
        <end position="57"/>
    </location>
</feature>
<dbReference type="Pfam" id="PF00188">
    <property type="entry name" value="CAP"/>
    <property type="match status" value="1"/>
</dbReference>
<proteinExistence type="predicted"/>
<accession>A0A228HPK7</accession>
<evidence type="ECO:0000259" key="3">
    <source>
        <dbReference type="Pfam" id="PF00188"/>
    </source>
</evidence>
<evidence type="ECO:0000256" key="2">
    <source>
        <dbReference type="SAM" id="SignalP"/>
    </source>
</evidence>
<dbReference type="GO" id="GO:0006508">
    <property type="term" value="P:proteolysis"/>
    <property type="evidence" value="ECO:0007669"/>
    <property type="project" value="UniProtKB-KW"/>
</dbReference>
<organism evidence="4 5">
    <name type="scientific">Burkholderia aenigmatica</name>
    <dbReference type="NCBI Taxonomy" id="2015348"/>
    <lineage>
        <taxon>Bacteria</taxon>
        <taxon>Pseudomonadati</taxon>
        <taxon>Pseudomonadota</taxon>
        <taxon>Betaproteobacteria</taxon>
        <taxon>Burkholderiales</taxon>
        <taxon>Burkholderiaceae</taxon>
        <taxon>Burkholderia</taxon>
        <taxon>Burkholderia cepacia complex</taxon>
    </lineage>
</organism>
<keyword evidence="4" id="KW-0645">Protease</keyword>
<dbReference type="InterPro" id="IPR035940">
    <property type="entry name" value="CAP_sf"/>
</dbReference>
<evidence type="ECO:0000256" key="1">
    <source>
        <dbReference type="SAM" id="MobiDB-lite"/>
    </source>
</evidence>
<reference evidence="4 5" key="2">
    <citation type="submission" date="2017-08" db="EMBL/GenBank/DDBJ databases">
        <title>WGS of novel Burkholderia cepaca complex species.</title>
        <authorList>
            <person name="Lipuma J."/>
            <person name="Spilker T."/>
        </authorList>
    </citation>
    <scope>NUCLEOTIDE SEQUENCE [LARGE SCALE GENOMIC DNA]</scope>
    <source>
        <strain evidence="4 5">AU17325</strain>
    </source>
</reference>
<dbReference type="AlphaFoldDB" id="A0A228HPK7"/>
<dbReference type="SUPFAM" id="SSF55797">
    <property type="entry name" value="PR-1-like"/>
    <property type="match status" value="1"/>
</dbReference>
<evidence type="ECO:0000313" key="5">
    <source>
        <dbReference type="Proteomes" id="UP000214600"/>
    </source>
</evidence>
<keyword evidence="2" id="KW-0732">Signal</keyword>
<dbReference type="OrthoDB" id="6654019at2"/>
<name>A0A228HPK7_9BURK</name>